<reference evidence="2" key="1">
    <citation type="submission" date="2020-05" db="EMBL/GenBank/DDBJ databases">
        <title>Phylogenomic resolution of chytrid fungi.</title>
        <authorList>
            <person name="Stajich J.E."/>
            <person name="Amses K."/>
            <person name="Simmons R."/>
            <person name="Seto K."/>
            <person name="Myers J."/>
            <person name="Bonds A."/>
            <person name="Quandt C.A."/>
            <person name="Barry K."/>
            <person name="Liu P."/>
            <person name="Grigoriev I."/>
            <person name="Longcore J.E."/>
            <person name="James T.Y."/>
        </authorList>
    </citation>
    <scope>NUCLEOTIDE SEQUENCE</scope>
    <source>
        <strain evidence="2">JEL0513</strain>
    </source>
</reference>
<dbReference type="EMBL" id="JADGJH010000013">
    <property type="protein sequence ID" value="KAJ3142556.1"/>
    <property type="molecule type" value="Genomic_DNA"/>
</dbReference>
<sequence length="450" mass="49865">MLMSEDKNISENENQSQTWLKNIETKDEVFAARGIKPHLETVTATSIQKNCTLKPYNMKQELNSLVHITNNHRKEEIIAIPNAELLIHVSSATEDAEDVLDHRNNSVVIDSGKIVANYNSNFKLKDPIPPASFRSSIQSDAIPTKVKMSKNEIHQETEKFFGMQNSNTKADNDTIFVILKEENSENSNDLQMPQIALNSIHNNIAAIDIVQFSRETPCEQSKINKSEPQKSSIAATTAPVPRRRLTKSASAVITARTADATVQSRKGKKQFHKEVLSSPCSVMFFPPPSLFAVSRGCSACFARSGGTFSTHFGSSHGSGGSRPMSAQIEGYDGILKAKYQTVGFKNALPGMIFEPHESRSNTENQENLEEQGGQQQRQQDGSLSPPRLAQTQAQNLQRGLRSASAAKRCSIRLPSITITESQQQQQQQKQHQQSVAAIFVTLEGYRKILE</sequence>
<name>A0AAD5TBI6_9FUNG</name>
<evidence type="ECO:0000256" key="1">
    <source>
        <dbReference type="SAM" id="MobiDB-lite"/>
    </source>
</evidence>
<gene>
    <name evidence="2" type="ORF">HK100_001380</name>
</gene>
<accession>A0AAD5TBI6</accession>
<proteinExistence type="predicted"/>
<evidence type="ECO:0000313" key="2">
    <source>
        <dbReference type="EMBL" id="KAJ3142556.1"/>
    </source>
</evidence>
<dbReference type="Proteomes" id="UP001211907">
    <property type="component" value="Unassembled WGS sequence"/>
</dbReference>
<organism evidence="2 3">
    <name type="scientific">Physocladia obscura</name>
    <dbReference type="NCBI Taxonomy" id="109957"/>
    <lineage>
        <taxon>Eukaryota</taxon>
        <taxon>Fungi</taxon>
        <taxon>Fungi incertae sedis</taxon>
        <taxon>Chytridiomycota</taxon>
        <taxon>Chytridiomycota incertae sedis</taxon>
        <taxon>Chytridiomycetes</taxon>
        <taxon>Chytridiales</taxon>
        <taxon>Chytriomycetaceae</taxon>
        <taxon>Physocladia</taxon>
    </lineage>
</organism>
<protein>
    <submittedName>
        <fullName evidence="2">Uncharacterized protein</fullName>
    </submittedName>
</protein>
<dbReference type="AlphaFoldDB" id="A0AAD5TBI6"/>
<comment type="caution">
    <text evidence="2">The sequence shown here is derived from an EMBL/GenBank/DDBJ whole genome shotgun (WGS) entry which is preliminary data.</text>
</comment>
<feature type="compositionally biased region" description="Low complexity" evidence="1">
    <location>
        <begin position="370"/>
        <end position="379"/>
    </location>
</feature>
<keyword evidence="3" id="KW-1185">Reference proteome</keyword>
<evidence type="ECO:0000313" key="3">
    <source>
        <dbReference type="Proteomes" id="UP001211907"/>
    </source>
</evidence>
<feature type="region of interest" description="Disordered" evidence="1">
    <location>
        <begin position="354"/>
        <end position="401"/>
    </location>
</feature>